<sequence>MNAATHCYVLDTGPLSHFARSQWLGVLKLVLKGSRVVIPDVVRDELIRGGAQHPYMHAVFEQSWIEVVALDTDELLHAFARYERRLVGANGKNVGECGVLALAGSLPHATAVVDDRVAGNAAKAANIRVRRTLGLLCEGIYRGELTVALVSAVADDLIADAYRLPFEPGGFAKWAEAQGLAGPSADSGEPDPGR</sequence>
<dbReference type="InterPro" id="IPR021799">
    <property type="entry name" value="PIN-like_prokaryotic"/>
</dbReference>
<proteinExistence type="predicted"/>
<dbReference type="PANTHER" id="PTHR39550:SF1">
    <property type="entry name" value="SLL0658 PROTEIN"/>
    <property type="match status" value="1"/>
</dbReference>
<organism evidence="1 2">
    <name type="scientific">Streptomonospora litoralis</name>
    <dbReference type="NCBI Taxonomy" id="2498135"/>
    <lineage>
        <taxon>Bacteria</taxon>
        <taxon>Bacillati</taxon>
        <taxon>Actinomycetota</taxon>
        <taxon>Actinomycetes</taxon>
        <taxon>Streptosporangiales</taxon>
        <taxon>Nocardiopsidaceae</taxon>
        <taxon>Streptomonospora</taxon>
    </lineage>
</organism>
<gene>
    <name evidence="1" type="ORF">EKD16_03435</name>
</gene>
<dbReference type="KEGG" id="strr:EKD16_03435"/>
<dbReference type="Proteomes" id="UP000292235">
    <property type="component" value="Chromosome"/>
</dbReference>
<reference evidence="1 2" key="1">
    <citation type="submission" date="2019-02" db="EMBL/GenBank/DDBJ databases">
        <authorList>
            <person name="Khodamoradi S."/>
            <person name="Hahnke R.L."/>
            <person name="Kaempfer P."/>
            <person name="Schumann P."/>
            <person name="Rohde M."/>
            <person name="Steinert M."/>
            <person name="Luzhetskyy A."/>
            <person name="Wink J."/>
            <person name="Ruckert C."/>
        </authorList>
    </citation>
    <scope>NUCLEOTIDE SEQUENCE [LARGE SCALE GENOMIC DNA]</scope>
    <source>
        <strain evidence="1 2">M2</strain>
    </source>
</reference>
<dbReference type="PANTHER" id="PTHR39550">
    <property type="entry name" value="SLL0658 PROTEIN"/>
    <property type="match status" value="1"/>
</dbReference>
<dbReference type="RefSeq" id="WP_131097041.1">
    <property type="nucleotide sequence ID" value="NZ_CP036455.1"/>
</dbReference>
<evidence type="ECO:0000313" key="2">
    <source>
        <dbReference type="Proteomes" id="UP000292235"/>
    </source>
</evidence>
<accession>A0A4P6PWF3</accession>
<name>A0A4P6PWF3_9ACTN</name>
<keyword evidence="2" id="KW-1185">Reference proteome</keyword>
<evidence type="ECO:0008006" key="3">
    <source>
        <dbReference type="Google" id="ProtNLM"/>
    </source>
</evidence>
<dbReference type="CDD" id="cd09854">
    <property type="entry name" value="PIN_VapC-like"/>
    <property type="match status" value="1"/>
</dbReference>
<dbReference type="Pfam" id="PF11848">
    <property type="entry name" value="DUF3368"/>
    <property type="match status" value="1"/>
</dbReference>
<evidence type="ECO:0000313" key="1">
    <source>
        <dbReference type="EMBL" id="QBI52498.1"/>
    </source>
</evidence>
<dbReference type="AlphaFoldDB" id="A0A4P6PWF3"/>
<dbReference type="OrthoDB" id="3691597at2"/>
<protein>
    <recommendedName>
        <fullName evidence="3">Nucleic acid-binding protein</fullName>
    </recommendedName>
</protein>
<dbReference type="EMBL" id="CP036455">
    <property type="protein sequence ID" value="QBI52498.1"/>
    <property type="molecule type" value="Genomic_DNA"/>
</dbReference>